<dbReference type="PANTHER" id="PTHR35867:SF1">
    <property type="entry name" value="PROTEIN RSEC"/>
    <property type="match status" value="1"/>
</dbReference>
<protein>
    <submittedName>
        <fullName evidence="2">Polyunsaturated fatty acid synthase PfaC</fullName>
    </submittedName>
</protein>
<dbReference type="AlphaFoldDB" id="A0A1U7LYK7"/>
<proteinExistence type="predicted"/>
<organism evidence="2 3">
    <name type="scientific">Peptoniphilus porci</name>
    <dbReference type="NCBI Taxonomy" id="2652280"/>
    <lineage>
        <taxon>Bacteria</taxon>
        <taxon>Bacillati</taxon>
        <taxon>Bacillota</taxon>
        <taxon>Tissierellia</taxon>
        <taxon>Tissierellales</taxon>
        <taxon>Peptoniphilaceae</taxon>
        <taxon>Peptoniphilus</taxon>
    </lineage>
</organism>
<keyword evidence="3" id="KW-1185">Reference proteome</keyword>
<comment type="caution">
    <text evidence="2">The sequence shown here is derived from an EMBL/GenBank/DDBJ whole genome shotgun (WGS) entry which is preliminary data.</text>
</comment>
<feature type="transmembrane region" description="Helical" evidence="1">
    <location>
        <begin position="72"/>
        <end position="91"/>
    </location>
</feature>
<keyword evidence="1" id="KW-0472">Membrane</keyword>
<evidence type="ECO:0000256" key="1">
    <source>
        <dbReference type="SAM" id="Phobius"/>
    </source>
</evidence>
<keyword evidence="1" id="KW-1133">Transmembrane helix</keyword>
<dbReference type="PANTHER" id="PTHR35867">
    <property type="entry name" value="PROTEIN RSEC"/>
    <property type="match status" value="1"/>
</dbReference>
<evidence type="ECO:0000313" key="3">
    <source>
        <dbReference type="Proteomes" id="UP000187166"/>
    </source>
</evidence>
<reference evidence="2 3" key="1">
    <citation type="journal article" date="2016" name="Appl. Environ. Microbiol.">
        <title>Function and Phylogeny of Bacterial Butyryl Coenzyme A:Acetate Transferases and Their Diversity in the Proximal Colon of Swine.</title>
        <authorList>
            <person name="Trachsel J."/>
            <person name="Bayles D.O."/>
            <person name="Looft T."/>
            <person name="Levine U.Y."/>
            <person name="Allen H.K."/>
        </authorList>
    </citation>
    <scope>NUCLEOTIDE SEQUENCE [LARGE SCALE GENOMIC DNA]</scope>
    <source>
        <strain evidence="2 3">35-6-1</strain>
    </source>
</reference>
<keyword evidence="1" id="KW-0812">Transmembrane</keyword>
<accession>A0A1U7LYK7</accession>
<gene>
    <name evidence="2" type="ORF">BIV18_02595</name>
</gene>
<name>A0A1U7LYK7_9FIRM</name>
<dbReference type="InterPro" id="IPR026268">
    <property type="entry name" value="RseC"/>
</dbReference>
<dbReference type="Pfam" id="PF04246">
    <property type="entry name" value="RseC_MucC"/>
    <property type="match status" value="1"/>
</dbReference>
<sequence>MESFGIVKAKKNNKIFVEFTRESACGESCESCSAKCAESEKELFEFPNTLSADVGDVVKIKTRDRSILSYKFIVYGIPLILFMFTITLSYYLMSKMFMKNIELMSLIMGIISLFISYLIIKGIDHKFQKTNKGDIFLEKM</sequence>
<dbReference type="STRING" id="1465756.BIV18_02595"/>
<dbReference type="Proteomes" id="UP000187166">
    <property type="component" value="Unassembled WGS sequence"/>
</dbReference>
<dbReference type="EMBL" id="MJIH01000001">
    <property type="protein sequence ID" value="OLR64511.1"/>
    <property type="molecule type" value="Genomic_DNA"/>
</dbReference>
<dbReference type="InterPro" id="IPR007359">
    <property type="entry name" value="SigmaE_reg_RseC_MucC"/>
</dbReference>
<dbReference type="PIRSF" id="PIRSF004923">
    <property type="entry name" value="RseC"/>
    <property type="match status" value="1"/>
</dbReference>
<evidence type="ECO:0000313" key="2">
    <source>
        <dbReference type="EMBL" id="OLR64511.1"/>
    </source>
</evidence>
<feature type="transmembrane region" description="Helical" evidence="1">
    <location>
        <begin position="103"/>
        <end position="120"/>
    </location>
</feature>